<feature type="transmembrane region" description="Helical" evidence="9">
    <location>
        <begin position="173"/>
        <end position="196"/>
    </location>
</feature>
<feature type="transmembrane region" description="Helical" evidence="9">
    <location>
        <begin position="307"/>
        <end position="327"/>
    </location>
</feature>
<comment type="caution">
    <text evidence="10">The sequence shown here is derived from an EMBL/GenBank/DDBJ whole genome shotgun (WGS) entry which is preliminary data.</text>
</comment>
<keyword evidence="6 9" id="KW-1133">Transmembrane helix</keyword>
<accession>A0A7Y6DWI3</accession>
<evidence type="ECO:0000313" key="10">
    <source>
        <dbReference type="EMBL" id="NUU15997.1"/>
    </source>
</evidence>
<feature type="transmembrane region" description="Helical" evidence="9">
    <location>
        <begin position="283"/>
        <end position="301"/>
    </location>
</feature>
<evidence type="ECO:0000256" key="4">
    <source>
        <dbReference type="ARBA" id="ARBA00022519"/>
    </source>
</evidence>
<dbReference type="Pfam" id="PF02653">
    <property type="entry name" value="BPD_transp_2"/>
    <property type="match status" value="1"/>
</dbReference>
<feature type="transmembrane region" description="Helical" evidence="9">
    <location>
        <begin position="28"/>
        <end position="48"/>
    </location>
</feature>
<name>A0A7Y6DWI3_9CELL</name>
<protein>
    <recommendedName>
        <fullName evidence="8">Autoinducer 2 import system permease protein LsrD</fullName>
    </recommendedName>
</protein>
<organism evidence="10 11">
    <name type="scientific">Cellulomonas humilata</name>
    <dbReference type="NCBI Taxonomy" id="144055"/>
    <lineage>
        <taxon>Bacteria</taxon>
        <taxon>Bacillati</taxon>
        <taxon>Actinomycetota</taxon>
        <taxon>Actinomycetes</taxon>
        <taxon>Micrococcales</taxon>
        <taxon>Cellulomonadaceae</taxon>
        <taxon>Cellulomonas</taxon>
    </lineage>
</organism>
<dbReference type="PANTHER" id="PTHR32196:SF71">
    <property type="entry name" value="AUTOINDUCER 2 IMPORT SYSTEM PERMEASE PROTEIN LSRD"/>
    <property type="match status" value="1"/>
</dbReference>
<feature type="transmembrane region" description="Helical" evidence="9">
    <location>
        <begin position="82"/>
        <end position="99"/>
    </location>
</feature>
<evidence type="ECO:0000256" key="7">
    <source>
        <dbReference type="ARBA" id="ARBA00023136"/>
    </source>
</evidence>
<dbReference type="RefSeq" id="WP_175345902.1">
    <property type="nucleotide sequence ID" value="NZ_JABMCI010000040.1"/>
</dbReference>
<keyword evidence="3" id="KW-1003">Cell membrane</keyword>
<reference evidence="10 11" key="1">
    <citation type="submission" date="2020-05" db="EMBL/GenBank/DDBJ databases">
        <title>Genome Sequencing of Type Strains.</title>
        <authorList>
            <person name="Lemaire J.F."/>
            <person name="Inderbitzin P."/>
            <person name="Gregorio O.A."/>
            <person name="Collins S.B."/>
            <person name="Wespe N."/>
            <person name="Knight-Connoni V."/>
        </authorList>
    </citation>
    <scope>NUCLEOTIDE SEQUENCE [LARGE SCALE GENOMIC DNA]</scope>
    <source>
        <strain evidence="10 11">ATCC 25174</strain>
    </source>
</reference>
<feature type="transmembrane region" description="Helical" evidence="9">
    <location>
        <begin position="256"/>
        <end position="276"/>
    </location>
</feature>
<evidence type="ECO:0000256" key="8">
    <source>
        <dbReference type="ARBA" id="ARBA00039381"/>
    </source>
</evidence>
<evidence type="ECO:0000256" key="1">
    <source>
        <dbReference type="ARBA" id="ARBA00004651"/>
    </source>
</evidence>
<feature type="transmembrane region" description="Helical" evidence="9">
    <location>
        <begin position="105"/>
        <end position="127"/>
    </location>
</feature>
<comment type="subcellular location">
    <subcellularLocation>
        <location evidence="1">Cell membrane</location>
        <topology evidence="1">Multi-pass membrane protein</topology>
    </subcellularLocation>
</comment>
<dbReference type="Proteomes" id="UP000565724">
    <property type="component" value="Unassembled WGS sequence"/>
</dbReference>
<evidence type="ECO:0000256" key="2">
    <source>
        <dbReference type="ARBA" id="ARBA00022448"/>
    </source>
</evidence>
<sequence>MTVDQVRTVPAAPTTQARLRKLLLGRDAAIIGLFLVVVLVASFSVDNFSTSTTWYFLFLDVFPILLIALPMTLIIIAAQIDLSVASMLGLSSVLVGALYEQGWSLGAAALAALVVGALGGALNGFLVTVVGLPSLAVTIGTLALFRGLAVGILGTRAVTGFPSGAQDLVSARFAGTGIPVVMAVFVVAALGFGVVLHATATGRLVYAAGLNAEAARFAGGRVNRLTFWLFVASGVMSALAGVYWTLRYGSARGDNAVGLELSVVAAVLVGGVSIFGGRGALPGVIAGVLLIGALRSALRLADVSSDVINVVTGVLLIATVVGPGLVARARGATRRPGTRSSVGAVD</sequence>
<dbReference type="EMBL" id="JABMCI010000040">
    <property type="protein sequence ID" value="NUU15997.1"/>
    <property type="molecule type" value="Genomic_DNA"/>
</dbReference>
<dbReference type="AlphaFoldDB" id="A0A7Y6DWI3"/>
<keyword evidence="4" id="KW-0997">Cell inner membrane</keyword>
<dbReference type="PANTHER" id="PTHR32196">
    <property type="entry name" value="ABC TRANSPORTER PERMEASE PROTEIN YPHD-RELATED-RELATED"/>
    <property type="match status" value="1"/>
</dbReference>
<evidence type="ECO:0000256" key="3">
    <source>
        <dbReference type="ARBA" id="ARBA00022475"/>
    </source>
</evidence>
<keyword evidence="7 9" id="KW-0472">Membrane</keyword>
<keyword evidence="2" id="KW-0813">Transport</keyword>
<keyword evidence="5 9" id="KW-0812">Transmembrane</keyword>
<dbReference type="GO" id="GO:0005886">
    <property type="term" value="C:plasma membrane"/>
    <property type="evidence" value="ECO:0007669"/>
    <property type="project" value="UniProtKB-SubCell"/>
</dbReference>
<dbReference type="CDD" id="cd06579">
    <property type="entry name" value="TM_PBP1_transp_AraH_like"/>
    <property type="match status" value="1"/>
</dbReference>
<dbReference type="GO" id="GO:0022857">
    <property type="term" value="F:transmembrane transporter activity"/>
    <property type="evidence" value="ECO:0007669"/>
    <property type="project" value="InterPro"/>
</dbReference>
<feature type="transmembrane region" description="Helical" evidence="9">
    <location>
        <begin position="134"/>
        <end position="153"/>
    </location>
</feature>
<feature type="transmembrane region" description="Helical" evidence="9">
    <location>
        <begin position="54"/>
        <end position="75"/>
    </location>
</feature>
<gene>
    <name evidence="10" type="ORF">HP550_01870</name>
</gene>
<evidence type="ECO:0000313" key="11">
    <source>
        <dbReference type="Proteomes" id="UP000565724"/>
    </source>
</evidence>
<keyword evidence="11" id="KW-1185">Reference proteome</keyword>
<proteinExistence type="predicted"/>
<evidence type="ECO:0000256" key="5">
    <source>
        <dbReference type="ARBA" id="ARBA00022692"/>
    </source>
</evidence>
<dbReference type="InterPro" id="IPR001851">
    <property type="entry name" value="ABC_transp_permease"/>
</dbReference>
<feature type="transmembrane region" description="Helical" evidence="9">
    <location>
        <begin position="225"/>
        <end position="244"/>
    </location>
</feature>
<evidence type="ECO:0000256" key="6">
    <source>
        <dbReference type="ARBA" id="ARBA00022989"/>
    </source>
</evidence>
<evidence type="ECO:0000256" key="9">
    <source>
        <dbReference type="SAM" id="Phobius"/>
    </source>
</evidence>